<evidence type="ECO:0000259" key="4">
    <source>
        <dbReference type="Pfam" id="PF24546"/>
    </source>
</evidence>
<dbReference type="PANTHER" id="PTHR12975">
    <property type="entry name" value="TRANSPORT PROTEIN TRAPP"/>
    <property type="match status" value="1"/>
</dbReference>
<dbReference type="InterPro" id="IPR058538">
    <property type="entry name" value="Ig_TPPC8_2nd"/>
</dbReference>
<feature type="domain" description="TPPC8 third Ig-like" evidence="4">
    <location>
        <begin position="1107"/>
        <end position="1295"/>
    </location>
</feature>
<dbReference type="InterPro" id="IPR058541">
    <property type="entry name" value="Ig_TPPC8_1st"/>
</dbReference>
<evidence type="ECO:0000259" key="2">
    <source>
        <dbReference type="Pfam" id="PF24544"/>
    </source>
</evidence>
<feature type="domain" description="TPPC8 first Ig-like" evidence="3">
    <location>
        <begin position="760"/>
        <end position="979"/>
    </location>
</feature>
<dbReference type="Pfam" id="PF24544">
    <property type="entry name" value="Ig_TPPC8_2nd"/>
    <property type="match status" value="1"/>
</dbReference>
<reference evidence="5 6" key="1">
    <citation type="submission" date="2013-11" db="EMBL/GenBank/DDBJ databases">
        <title>Genome sequencing of Stegodyphus mimosarum.</title>
        <authorList>
            <person name="Bechsgaard J."/>
        </authorList>
    </citation>
    <scope>NUCLEOTIDE SEQUENCE [LARGE SCALE GENOMIC DNA]</scope>
</reference>
<accession>A0A087U4J0</accession>
<dbReference type="Pfam" id="PF24546">
    <property type="entry name" value="Ig_TPPC8_3rd"/>
    <property type="match status" value="1"/>
</dbReference>
<organism evidence="5 6">
    <name type="scientific">Stegodyphus mimosarum</name>
    <name type="common">African social velvet spider</name>
    <dbReference type="NCBI Taxonomy" id="407821"/>
    <lineage>
        <taxon>Eukaryota</taxon>
        <taxon>Metazoa</taxon>
        <taxon>Ecdysozoa</taxon>
        <taxon>Arthropoda</taxon>
        <taxon>Chelicerata</taxon>
        <taxon>Arachnida</taxon>
        <taxon>Araneae</taxon>
        <taxon>Araneomorphae</taxon>
        <taxon>Entelegynae</taxon>
        <taxon>Eresoidea</taxon>
        <taxon>Eresidae</taxon>
        <taxon>Stegodyphus</taxon>
    </lineage>
</organism>
<dbReference type="Pfam" id="PF12739">
    <property type="entry name" value="TRAPPC-Trs85"/>
    <property type="match status" value="1"/>
</dbReference>
<dbReference type="Proteomes" id="UP000054359">
    <property type="component" value="Unassembled WGS sequence"/>
</dbReference>
<feature type="domain" description="TPPC8 second Ig-like" evidence="2">
    <location>
        <begin position="980"/>
        <end position="1103"/>
    </location>
</feature>
<dbReference type="OMA" id="GHTISMW"/>
<evidence type="ECO:0000313" key="6">
    <source>
        <dbReference type="Proteomes" id="UP000054359"/>
    </source>
</evidence>
<evidence type="ECO:0000259" key="3">
    <source>
        <dbReference type="Pfam" id="PF24545"/>
    </source>
</evidence>
<dbReference type="InterPro" id="IPR057651">
    <property type="entry name" value="Ig_TPPC8_C"/>
</dbReference>
<keyword evidence="6" id="KW-1185">Reference proteome</keyword>
<dbReference type="Pfam" id="PF24545">
    <property type="entry name" value="Ig_TPPC8_1st"/>
    <property type="match status" value="1"/>
</dbReference>
<dbReference type="PANTHER" id="PTHR12975:SF6">
    <property type="entry name" value="TRAFFICKING PROTEIN PARTICLE COMPLEX SUBUNIT 8"/>
    <property type="match status" value="1"/>
</dbReference>
<evidence type="ECO:0000259" key="1">
    <source>
        <dbReference type="Pfam" id="PF24542"/>
    </source>
</evidence>
<dbReference type="InterPro" id="IPR024420">
    <property type="entry name" value="TRAPP_III_complex_Trs85"/>
</dbReference>
<name>A0A087U4J0_STEMI</name>
<feature type="domain" description="TPPC8 C-terminal Ig-like" evidence="1">
    <location>
        <begin position="1344"/>
        <end position="1450"/>
    </location>
</feature>
<dbReference type="STRING" id="407821.A0A087U4J0"/>
<gene>
    <name evidence="5" type="ORF">X975_21042</name>
</gene>
<dbReference type="Pfam" id="PF24542">
    <property type="entry name" value="Ig_TPPC8_C"/>
    <property type="match status" value="1"/>
</dbReference>
<dbReference type="EMBL" id="KK118119">
    <property type="protein sequence ID" value="KFM72279.1"/>
    <property type="molecule type" value="Genomic_DNA"/>
</dbReference>
<sequence length="1474" mass="165566">MIFNQLTFVHDLYILLIYVIFPKYRRVISDLCLCKLYRAYSNVIIQTTEKKVMATCKQTAYELIQDVFSPCVAVLCSSDVEQICAKNNLTFVEMVQPFCRLTTEVTIRDPNNMPSAIKNFRVTMKDLYSQPPSLNVGKKMMHDAVASNIAPATDGYLMNTLKTENYDLKYCSSTPWFEAYREVFFHVTSSTEHEFFHNYLSCVCVVSTSHQDPLSQINELCQQLVQLQQNTPHNSKWFFSFVYTYYVLLHDVSSEDLAKAETVYQSMKSSFGASSCHLLQINSITSQATSSVDECNETIMPDPWTQFLPKYRVQNESVSNNHIVEENHYDDVNEGDISSDPVKDPESIHHPLLYYSDGGANLSDSLLGSSNEDVSSALGYTNKFSKLNSKPKRHGVCLTLSDMDRIKCFVQDFCIQGLIPFIEKQIRILNDQVANRKGIHRTLFGVTKKFFGNKPGVQNPASSLNSVVYGPDAPELQVRKLGDLAFMFQLYEVAYQAYHNAKRDFSADQAWLHFAGASEMAALSVFMQNSSVHEYPARYIESAITTYLHTCKLPELATRATFLSTECLKAKGLYRDAATQFIRMPSEADLPSALCLEQAAYCYINCKPPKVRKYAFHIILAGHRFSKAGQRKHALRSYKQAEQVYSKVGWNFANNHINFTIGRLSVQLDQLESACAAFEPLLVSKCQLPAVEQANYLREYLLVLKRLMNQKQGNDLPVLPVPLINSEATKILLAEDSVTVKKGEPFSVRGRGFDRGDINNHIWSKLEEIVVTRALNVAAFTPQLQCFTRKTENTVKPNAIVGETISMEVVIRNPLSVALTIDNVYPLWIFSSQPEPASGKEPITVSNEVDFSKAMLLNAVVGTRVLPRVTFEPHQEKKVHLLLIPQQIGELYIKGLAYSLLAAKAEDLEASEDATNQISSAIISLQGKQCFGIKGPRLNKHAKERVAKLYAKDNRLNVNVLSPMAKLQVEFQTFPYSLYCGEIQKVTAKFTNIGKHTLRRIIIASPTPGIFAIGNPGECIDSPNMFKELTSSRQQSPVIAKWESDWMTEVMMPDGEPCVLDSGASIEIPFWFKGPETPGDYDLDLLFYYENEPSNHKLRYRLLQLSSVLVTLPSVYVQSKAMRSFCSEDKLSSFHPAAVPTSLILSIEISNFSQELNQVSLIQISCISKDWCFLPYEDNCRRGLSVIHPEETLLLTLKAIGFDPKLTVSSQKVKVFSHIPVGRVEVDSSSTPCSDFSQKSGLDLQAILSCDTAVSVKECDKLKAENDTVLLLVVIWKAKVKRDDIDIIITGQHHVPIHTLEPSNITAKTPSVEQVEDVASLSQESEIVQLQSNVPSDLTINSVLKCSLIHPFHVQHNFKVKRAIIVPVELIVRSTSDTELRIFVDNSFHYDTTTAVNDESYNHISQHFSWVSGIKREVLIRPHSTVQLPLQAMFCSPGTYNLGNLNIVVNLGKDSLSVYPLPPYLIVISLCDTT</sequence>
<dbReference type="GO" id="GO:1990072">
    <property type="term" value="C:TRAPPIII protein complex"/>
    <property type="evidence" value="ECO:0007669"/>
    <property type="project" value="TreeGrafter"/>
</dbReference>
<proteinExistence type="predicted"/>
<dbReference type="OrthoDB" id="203724at2759"/>
<dbReference type="InterPro" id="IPR058540">
    <property type="entry name" value="Ig_TPPC8_3rd"/>
</dbReference>
<protein>
    <submittedName>
        <fullName evidence="5">Trafficking protein particle complex subunit 8</fullName>
    </submittedName>
</protein>
<evidence type="ECO:0000313" key="5">
    <source>
        <dbReference type="EMBL" id="KFM72279.1"/>
    </source>
</evidence>
<feature type="non-terminal residue" evidence="5">
    <location>
        <position position="1474"/>
    </location>
</feature>